<dbReference type="GO" id="GO:0051011">
    <property type="term" value="F:microtubule minus-end binding"/>
    <property type="evidence" value="ECO:0007669"/>
    <property type="project" value="TreeGrafter"/>
</dbReference>
<organism evidence="8 9">
    <name type="scientific">Tritrichomonas foetus</name>
    <dbReference type="NCBI Taxonomy" id="1144522"/>
    <lineage>
        <taxon>Eukaryota</taxon>
        <taxon>Metamonada</taxon>
        <taxon>Parabasalia</taxon>
        <taxon>Tritrichomonadida</taxon>
        <taxon>Tritrichomonadidae</taxon>
        <taxon>Tritrichomonas</taxon>
    </lineage>
</organism>
<dbReference type="Proteomes" id="UP000179807">
    <property type="component" value="Unassembled WGS sequence"/>
</dbReference>
<dbReference type="GO" id="GO:0051225">
    <property type="term" value="P:spindle assembly"/>
    <property type="evidence" value="ECO:0007669"/>
    <property type="project" value="TreeGrafter"/>
</dbReference>
<evidence type="ECO:0000259" key="7">
    <source>
        <dbReference type="Pfam" id="PF17681"/>
    </source>
</evidence>
<name>A0A1J4KYG0_9EUKA</name>
<reference evidence="8" key="1">
    <citation type="submission" date="2016-10" db="EMBL/GenBank/DDBJ databases">
        <authorList>
            <person name="Benchimol M."/>
            <person name="Almeida L.G."/>
            <person name="Vasconcelos A.T."/>
            <person name="Perreira-Neves A."/>
            <person name="Rosa I.A."/>
            <person name="Tasca T."/>
            <person name="Bogo M.R."/>
            <person name="de Souza W."/>
        </authorList>
    </citation>
    <scope>NUCLEOTIDE SEQUENCE [LARGE SCALE GENOMIC DNA]</scope>
    <source>
        <strain evidence="8">K</strain>
    </source>
</reference>
<sequence length="633" mass="73354">MENDDCLCISFLISKLANNLCPTDSSALSRAVDIMQKSSNNGARNYNSNTFQFRWIMELEKQRKSEHITILRKNINFLSKSLKHPDSLFYILDESRQNSHQSELPQLFSIPNLMPIHETSLPSDFIPVLQGMDGIDFKWSIAQKRFIYRTSISPNLYLITTQVGMIGCIVKSLNNFLDSDQENGISHQNTSVVIRDMLHRHFLFVASIQQKFSTLTAQQLYSLLLSPEIELLKAATIICSNLTHKKGCDLYNTLNTLSLHGDKNISTVATQMKEKCFEHIDSLIRTWASHGRVSDPYSEFFIKCDESIRQCSKWWQEKFTFIPEEKIPQSLNKDLLQKIFNSGKILNFLRNWAEPVNLTIDDSLPLDQFIEISTRETNDLFMNLMYKENKLMQVINDIHDYVLLQRGDFANSLLEIDHSNITRRLTNLIEIFSNHVIREIDFKIKNNDWQLVYQAFDPLSAIFGKVELDIYKTASQVLLKIKRAEYALVHADKSTRQLSVVFYEMLHFVQIIENFINIHIIKTSYKGFLEVLENPKSFDDILEAHKKHTKNIAIGCWLTKTGSSSRNALYRILENLELAVTSPAALPANYRLFKELVQKFYDTIYNQRPIGKELARPLLAMFRFIEPKISTYV</sequence>
<dbReference type="PANTHER" id="PTHR19302:SF14">
    <property type="entry name" value="GAMMA-TUBULIN COMPLEX COMPONENT 3"/>
    <property type="match status" value="1"/>
</dbReference>
<dbReference type="InterPro" id="IPR041470">
    <property type="entry name" value="GCP_N"/>
</dbReference>
<evidence type="ECO:0000256" key="4">
    <source>
        <dbReference type="ARBA" id="ARBA00022701"/>
    </source>
</evidence>
<protein>
    <submittedName>
        <fullName evidence="8">Spc97</fullName>
    </submittedName>
</protein>
<dbReference type="GO" id="GO:0005874">
    <property type="term" value="C:microtubule"/>
    <property type="evidence" value="ECO:0007669"/>
    <property type="project" value="UniProtKB-KW"/>
</dbReference>
<keyword evidence="4" id="KW-0493">Microtubule</keyword>
<dbReference type="RefSeq" id="XP_068369433.1">
    <property type="nucleotide sequence ID" value="XM_068497169.1"/>
</dbReference>
<dbReference type="GeneID" id="94831873"/>
<dbReference type="OrthoDB" id="5860513at2759"/>
<accession>A0A1J4KYG0</accession>
<feature type="domain" description="Gamma tubulin complex component C-terminal" evidence="6">
    <location>
        <begin position="450"/>
        <end position="574"/>
    </location>
</feature>
<keyword evidence="9" id="KW-1185">Reference proteome</keyword>
<dbReference type="Pfam" id="PF04130">
    <property type="entry name" value="GCP_C_terminal"/>
    <property type="match status" value="1"/>
</dbReference>
<dbReference type="GO" id="GO:0007020">
    <property type="term" value="P:microtubule nucleation"/>
    <property type="evidence" value="ECO:0007669"/>
    <property type="project" value="InterPro"/>
</dbReference>
<dbReference type="VEuPathDB" id="TrichDB:TRFO_13308"/>
<comment type="similarity">
    <text evidence="2">Belongs to the TUBGCP family.</text>
</comment>
<dbReference type="AlphaFoldDB" id="A0A1J4KYG0"/>
<evidence type="ECO:0000256" key="5">
    <source>
        <dbReference type="ARBA" id="ARBA00023212"/>
    </source>
</evidence>
<dbReference type="InterPro" id="IPR040457">
    <property type="entry name" value="GCP_C"/>
</dbReference>
<dbReference type="PANTHER" id="PTHR19302">
    <property type="entry name" value="GAMMA TUBULIN COMPLEX PROTEIN"/>
    <property type="match status" value="1"/>
</dbReference>
<dbReference type="Pfam" id="PF17681">
    <property type="entry name" value="GCP_N_terminal"/>
    <property type="match status" value="1"/>
</dbReference>
<evidence type="ECO:0000259" key="6">
    <source>
        <dbReference type="Pfam" id="PF04130"/>
    </source>
</evidence>
<evidence type="ECO:0000256" key="2">
    <source>
        <dbReference type="ARBA" id="ARBA00010337"/>
    </source>
</evidence>
<dbReference type="GO" id="GO:0000930">
    <property type="term" value="C:gamma-tubulin complex"/>
    <property type="evidence" value="ECO:0007669"/>
    <property type="project" value="TreeGrafter"/>
</dbReference>
<evidence type="ECO:0000256" key="1">
    <source>
        <dbReference type="ARBA" id="ARBA00004245"/>
    </source>
</evidence>
<dbReference type="GO" id="GO:0031122">
    <property type="term" value="P:cytoplasmic microtubule organization"/>
    <property type="evidence" value="ECO:0007669"/>
    <property type="project" value="TreeGrafter"/>
</dbReference>
<evidence type="ECO:0000313" key="8">
    <source>
        <dbReference type="EMBL" id="OHT16297.1"/>
    </source>
</evidence>
<keyword evidence="5" id="KW-0206">Cytoskeleton</keyword>
<dbReference type="Gene3D" id="1.20.120.1900">
    <property type="entry name" value="Gamma-tubulin complex, C-terminal domain"/>
    <property type="match status" value="1"/>
</dbReference>
<dbReference type="InterPro" id="IPR042241">
    <property type="entry name" value="GCP_C_sf"/>
</dbReference>
<evidence type="ECO:0000256" key="3">
    <source>
        <dbReference type="ARBA" id="ARBA00022490"/>
    </source>
</evidence>
<feature type="domain" description="Gamma tubulin complex component protein N-terminal" evidence="7">
    <location>
        <begin position="125"/>
        <end position="388"/>
    </location>
</feature>
<dbReference type="GO" id="GO:0051321">
    <property type="term" value="P:meiotic cell cycle"/>
    <property type="evidence" value="ECO:0007669"/>
    <property type="project" value="TreeGrafter"/>
</dbReference>
<comment type="caution">
    <text evidence="8">The sequence shown here is derived from an EMBL/GenBank/DDBJ whole genome shotgun (WGS) entry which is preliminary data.</text>
</comment>
<comment type="subcellular location">
    <subcellularLocation>
        <location evidence="1">Cytoplasm</location>
        <location evidence="1">Cytoskeleton</location>
    </subcellularLocation>
</comment>
<dbReference type="EMBL" id="MLAK01000123">
    <property type="protein sequence ID" value="OHT16297.1"/>
    <property type="molecule type" value="Genomic_DNA"/>
</dbReference>
<evidence type="ECO:0000313" key="9">
    <source>
        <dbReference type="Proteomes" id="UP000179807"/>
    </source>
</evidence>
<dbReference type="GO" id="GO:0000278">
    <property type="term" value="P:mitotic cell cycle"/>
    <property type="evidence" value="ECO:0007669"/>
    <property type="project" value="TreeGrafter"/>
</dbReference>
<proteinExistence type="inferred from homology"/>
<gene>
    <name evidence="8" type="ORF">TRFO_13308</name>
</gene>
<keyword evidence="3" id="KW-0963">Cytoplasm</keyword>
<dbReference type="GO" id="GO:0043015">
    <property type="term" value="F:gamma-tubulin binding"/>
    <property type="evidence" value="ECO:0007669"/>
    <property type="project" value="InterPro"/>
</dbReference>
<dbReference type="InterPro" id="IPR007259">
    <property type="entry name" value="GCP"/>
</dbReference>
<dbReference type="GO" id="GO:0000922">
    <property type="term" value="C:spindle pole"/>
    <property type="evidence" value="ECO:0007669"/>
    <property type="project" value="InterPro"/>
</dbReference>